<reference evidence="2" key="1">
    <citation type="journal article" date="2023" name="G3 (Bethesda)">
        <title>Whole genome assemblies of Zophobas morio and Tenebrio molitor.</title>
        <authorList>
            <person name="Kaur S."/>
            <person name="Stinson S.A."/>
            <person name="diCenzo G.C."/>
        </authorList>
    </citation>
    <scope>NUCLEOTIDE SEQUENCE</scope>
    <source>
        <strain evidence="2">QUZm001</strain>
    </source>
</reference>
<keyword evidence="3" id="KW-1185">Reference proteome</keyword>
<dbReference type="EMBL" id="JALNTZ010000003">
    <property type="protein sequence ID" value="KAJ3657624.1"/>
    <property type="molecule type" value="Genomic_DNA"/>
</dbReference>
<evidence type="ECO:0000313" key="3">
    <source>
        <dbReference type="Proteomes" id="UP001168821"/>
    </source>
</evidence>
<evidence type="ECO:0000256" key="1">
    <source>
        <dbReference type="SAM" id="MobiDB-lite"/>
    </source>
</evidence>
<name>A0AA38MIP1_9CUCU</name>
<sequence>MGDGTRASSKKEEDFVPGRSYEDCRSDRDRHQEECGKMAAEHARRGAVDRSHSWTRRADAEPAPEERPTWREHLRVQKRELSLVRRDLC</sequence>
<dbReference type="AlphaFoldDB" id="A0AA38MIP1"/>
<feature type="region of interest" description="Disordered" evidence="1">
    <location>
        <begin position="1"/>
        <end position="69"/>
    </location>
</feature>
<protein>
    <submittedName>
        <fullName evidence="2">Uncharacterized protein</fullName>
    </submittedName>
</protein>
<dbReference type="Proteomes" id="UP001168821">
    <property type="component" value="Unassembled WGS sequence"/>
</dbReference>
<evidence type="ECO:0000313" key="2">
    <source>
        <dbReference type="EMBL" id="KAJ3657624.1"/>
    </source>
</evidence>
<gene>
    <name evidence="2" type="ORF">Zmor_009411</name>
</gene>
<accession>A0AA38MIP1</accession>
<organism evidence="2 3">
    <name type="scientific">Zophobas morio</name>
    <dbReference type="NCBI Taxonomy" id="2755281"/>
    <lineage>
        <taxon>Eukaryota</taxon>
        <taxon>Metazoa</taxon>
        <taxon>Ecdysozoa</taxon>
        <taxon>Arthropoda</taxon>
        <taxon>Hexapoda</taxon>
        <taxon>Insecta</taxon>
        <taxon>Pterygota</taxon>
        <taxon>Neoptera</taxon>
        <taxon>Endopterygota</taxon>
        <taxon>Coleoptera</taxon>
        <taxon>Polyphaga</taxon>
        <taxon>Cucujiformia</taxon>
        <taxon>Tenebrionidae</taxon>
        <taxon>Zophobas</taxon>
    </lineage>
</organism>
<comment type="caution">
    <text evidence="2">The sequence shown here is derived from an EMBL/GenBank/DDBJ whole genome shotgun (WGS) entry which is preliminary data.</text>
</comment>
<proteinExistence type="predicted"/>
<feature type="compositionally biased region" description="Basic and acidic residues" evidence="1">
    <location>
        <begin position="9"/>
        <end position="69"/>
    </location>
</feature>